<dbReference type="AlphaFoldDB" id="A0A438KMK5"/>
<sequence length="282" mass="31896">MKWIGDNQVSKSDVGFVNRRVTIIKNILTEGSLLTQLLNDVEGNDPGKLHCRRREASFYLNSILSARIIPYLQQFGFYGVTRLGLSIDGVVFSGSTCLDWKEVCATLLGVVPEDRYISGQRLHLTWLTEHFPSLAPDIDVEYVRCYAKAFILQFIGGFLLADKSNNKIHLWTGPDSLNIGHCDEIHQLCATTSKAIHKVDRLFIPLNVVDIERQSSDEEVVMRDGGVQTRSGGVRTRSGGVRTKDGEVWTRGGWDTDQREMIRFKIKEVDEEGVEVEEMEQY</sequence>
<comment type="caution">
    <text evidence="1">The sequence shown here is derived from an EMBL/GenBank/DDBJ whole genome shotgun (WGS) entry which is preliminary data.</text>
</comment>
<dbReference type="Proteomes" id="UP000288805">
    <property type="component" value="Unassembled WGS sequence"/>
</dbReference>
<reference evidence="1 2" key="1">
    <citation type="journal article" date="2018" name="PLoS Genet.">
        <title>Population sequencing reveals clonal diversity and ancestral inbreeding in the grapevine cultivar Chardonnay.</title>
        <authorList>
            <person name="Roach M.J."/>
            <person name="Johnson D.L."/>
            <person name="Bohlmann J."/>
            <person name="van Vuuren H.J."/>
            <person name="Jones S.J."/>
            <person name="Pretorius I.S."/>
            <person name="Schmidt S.A."/>
            <person name="Borneman A.R."/>
        </authorList>
    </citation>
    <scope>NUCLEOTIDE SEQUENCE [LARGE SCALE GENOMIC DNA]</scope>
    <source>
        <strain evidence="2">cv. Chardonnay</strain>
        <tissue evidence="1">Leaf</tissue>
    </source>
</reference>
<dbReference type="EMBL" id="QGNW01000003">
    <property type="protein sequence ID" value="RVX22429.1"/>
    <property type="molecule type" value="Genomic_DNA"/>
</dbReference>
<evidence type="ECO:0000313" key="2">
    <source>
        <dbReference type="Proteomes" id="UP000288805"/>
    </source>
</evidence>
<evidence type="ECO:0000313" key="1">
    <source>
        <dbReference type="EMBL" id="RVX22429.1"/>
    </source>
</evidence>
<proteinExistence type="predicted"/>
<gene>
    <name evidence="1" type="primary">MAIL3_230</name>
    <name evidence="1" type="ORF">CK203_012697</name>
</gene>
<organism evidence="1 2">
    <name type="scientific">Vitis vinifera</name>
    <name type="common">Grape</name>
    <dbReference type="NCBI Taxonomy" id="29760"/>
    <lineage>
        <taxon>Eukaryota</taxon>
        <taxon>Viridiplantae</taxon>
        <taxon>Streptophyta</taxon>
        <taxon>Embryophyta</taxon>
        <taxon>Tracheophyta</taxon>
        <taxon>Spermatophyta</taxon>
        <taxon>Magnoliopsida</taxon>
        <taxon>eudicotyledons</taxon>
        <taxon>Gunneridae</taxon>
        <taxon>Pentapetalae</taxon>
        <taxon>rosids</taxon>
        <taxon>Vitales</taxon>
        <taxon>Vitaceae</taxon>
        <taxon>Viteae</taxon>
        <taxon>Vitis</taxon>
    </lineage>
</organism>
<protein>
    <submittedName>
        <fullName evidence="1">Serine/threonine-protein phosphatase 7 long form-like</fullName>
    </submittedName>
</protein>
<accession>A0A438KMK5</accession>
<name>A0A438KMK5_VITVI</name>